<protein>
    <submittedName>
        <fullName evidence="2">Flp pilus assembly protein TadD, contains TPR repeats</fullName>
    </submittedName>
</protein>
<name>A0A1G9JNX9_9ACTN</name>
<feature type="transmembrane region" description="Helical" evidence="1">
    <location>
        <begin position="12"/>
        <end position="30"/>
    </location>
</feature>
<dbReference type="SUPFAM" id="SSF81901">
    <property type="entry name" value="HCP-like"/>
    <property type="match status" value="1"/>
</dbReference>
<dbReference type="Gene3D" id="1.25.40.10">
    <property type="entry name" value="Tetratricopeptide repeat domain"/>
    <property type="match status" value="2"/>
</dbReference>
<evidence type="ECO:0000313" key="3">
    <source>
        <dbReference type="Proteomes" id="UP000199202"/>
    </source>
</evidence>
<dbReference type="InterPro" id="IPR011990">
    <property type="entry name" value="TPR-like_helical_dom_sf"/>
</dbReference>
<keyword evidence="3" id="KW-1185">Reference proteome</keyword>
<gene>
    <name evidence="2" type="ORF">SAMN05421869_125101</name>
</gene>
<dbReference type="AlphaFoldDB" id="A0A1G9JNX9"/>
<evidence type="ECO:0000256" key="1">
    <source>
        <dbReference type="SAM" id="Phobius"/>
    </source>
</evidence>
<keyword evidence="1" id="KW-0812">Transmembrane</keyword>
<dbReference type="OrthoDB" id="3964962at2"/>
<dbReference type="SUPFAM" id="SSF48452">
    <property type="entry name" value="TPR-like"/>
    <property type="match status" value="1"/>
</dbReference>
<sequence length="878" mass="95261">MMSRMGGDGRRRWAASPVAMVAIPVAIGLVGNLATSTVEVKAWWWVPLTWTVTGLLAGVAVVSQIAQSRAVPEGTPARATSTPTVEESDPIALGVHPAIALDLAAERPELSRRLPTYVPRDHDRLLRHVLDSPEHPTLVMLVGTSSTGKTRSAYEAVASRLPDWTLRHPLHATDLLAILEEGVEPRTVLWLNESQIYFEGDQGEAAAAEVRRLLTVTSDVVAIGSMWPEYWFAYTRTPRPGTPDPHHQVRALLENATKISVPDAFTPTELTNARQIAERDSRVATALTALDSGYGVTQTLSGGPDLMSRWQDAPDPYKRAVVNAAIDARRLGHLGPLSAGLLRELSAASLNGPQRAAAAPGWFEDSLGYACEPLRGGISLLTGTSRTANRVEGYVLADFIDQQGRAARRCSPVSDEMWGALAVHTGDADDLERLGASASRRGRYPQALALWRASFARGRLSAWSPLWQLLGQMGRSPEAEEVLRQAVGAGDVDAQRLLLALLRRTRSGGEMEQDLRELAAGGNAQAEHDLAILLHNSGRQQEAEQLLRTAFRRGDRSAARLLVILLQRLGRTGEAEGIRRLLDGRPVETPARRRTGLSRWQLLERDMRAATAFPEAVSALLRLLRRRRPGIDGERLRRRMMAGRFNDMGKELAGLFGEEPLRGEALRALDDVRAAPEKDPSLGVLLATLLLKSERQAEAELLLRRLVDLDYEALSALAGLLTESGRREECVEVLQAGIGPHGAKARYLLARVLRDLGREEESDRLLRSAAADGVDAATQELVRRLLKGGQAAEAVDLVRAASRAGRAGLSRRAAVLLFNSGRTEEAMSLLRDAVVSCGNAEALPLLVVMLTRTGVAEEAAAISRHGLTPDGSTASETR</sequence>
<evidence type="ECO:0000313" key="2">
    <source>
        <dbReference type="EMBL" id="SDL39012.1"/>
    </source>
</evidence>
<dbReference type="Proteomes" id="UP000199202">
    <property type="component" value="Unassembled WGS sequence"/>
</dbReference>
<feature type="transmembrane region" description="Helical" evidence="1">
    <location>
        <begin position="42"/>
        <end position="62"/>
    </location>
</feature>
<dbReference type="EMBL" id="FNDJ01000025">
    <property type="protein sequence ID" value="SDL39012.1"/>
    <property type="molecule type" value="Genomic_DNA"/>
</dbReference>
<keyword evidence="1" id="KW-1133">Transmembrane helix</keyword>
<keyword evidence="1" id="KW-0472">Membrane</keyword>
<dbReference type="STRING" id="633440.SAMN05421869_125101"/>
<proteinExistence type="predicted"/>
<accession>A0A1G9JNX9</accession>
<reference evidence="2 3" key="1">
    <citation type="submission" date="2016-10" db="EMBL/GenBank/DDBJ databases">
        <authorList>
            <person name="de Groot N.N."/>
        </authorList>
    </citation>
    <scope>NUCLEOTIDE SEQUENCE [LARGE SCALE GENOMIC DNA]</scope>
    <source>
        <strain evidence="2 3">CGMCC 4.6533</strain>
    </source>
</reference>
<organism evidence="2 3">
    <name type="scientific">Nonomuraea jiangxiensis</name>
    <dbReference type="NCBI Taxonomy" id="633440"/>
    <lineage>
        <taxon>Bacteria</taxon>
        <taxon>Bacillati</taxon>
        <taxon>Actinomycetota</taxon>
        <taxon>Actinomycetes</taxon>
        <taxon>Streptosporangiales</taxon>
        <taxon>Streptosporangiaceae</taxon>
        <taxon>Nonomuraea</taxon>
    </lineage>
</organism>